<dbReference type="Gene3D" id="1.50.10.10">
    <property type="match status" value="1"/>
</dbReference>
<dbReference type="SUPFAM" id="SSF48208">
    <property type="entry name" value="Six-hairpin glycosidases"/>
    <property type="match status" value="1"/>
</dbReference>
<dbReference type="GO" id="GO:0008810">
    <property type="term" value="F:cellulase activity"/>
    <property type="evidence" value="ECO:0007669"/>
    <property type="project" value="InterPro"/>
</dbReference>
<dbReference type="PRINTS" id="PR00844">
    <property type="entry name" value="GLHYDRLASE48"/>
</dbReference>
<dbReference type="Proteomes" id="UP000250462">
    <property type="component" value="Unassembled WGS sequence"/>
</dbReference>
<feature type="region of interest" description="Disordered" evidence="8">
    <location>
        <begin position="311"/>
        <end position="335"/>
    </location>
</feature>
<dbReference type="InterPro" id="IPR027390">
    <property type="entry name" value="Endoglucanase_F_dom3"/>
</dbReference>
<dbReference type="Pfam" id="PF17957">
    <property type="entry name" value="Big_7"/>
    <property type="match status" value="1"/>
</dbReference>
<accession>A0A329R357</accession>
<dbReference type="EMBL" id="QMIG01000002">
    <property type="protein sequence ID" value="RAW17952.1"/>
    <property type="molecule type" value="Genomic_DNA"/>
</dbReference>
<dbReference type="Gene3D" id="4.10.870.10">
    <property type="entry name" value="Endo-1,4-beta-glucanase f. Domain 3"/>
    <property type="match status" value="1"/>
</dbReference>
<evidence type="ECO:0000313" key="12">
    <source>
        <dbReference type="Proteomes" id="UP000250462"/>
    </source>
</evidence>
<dbReference type="InterPro" id="IPR012341">
    <property type="entry name" value="6hp_glycosidase-like_sf"/>
</dbReference>
<feature type="active site" description="Nucleophile" evidence="7">
    <location>
        <position position="556"/>
    </location>
</feature>
<feature type="domain" description="CBM2" evidence="10">
    <location>
        <begin position="29"/>
        <end position="137"/>
    </location>
</feature>
<dbReference type="InterPro" id="IPR000556">
    <property type="entry name" value="Glyco_hydro_48F"/>
</dbReference>
<protein>
    <submittedName>
        <fullName evidence="11">Cellulose 1,4-beta-cellobiosidase</fullName>
    </submittedName>
</protein>
<keyword evidence="6" id="KW-0624">Polysaccharide degradation</keyword>
<gene>
    <name evidence="11" type="ORF">DPM12_03670</name>
</gene>
<evidence type="ECO:0000256" key="9">
    <source>
        <dbReference type="SAM" id="SignalP"/>
    </source>
</evidence>
<evidence type="ECO:0000256" key="7">
    <source>
        <dbReference type="PIRSR" id="PIRSR600556-1"/>
    </source>
</evidence>
<keyword evidence="12" id="KW-1185">Reference proteome</keyword>
<dbReference type="GO" id="GO:0030245">
    <property type="term" value="P:cellulose catabolic process"/>
    <property type="evidence" value="ECO:0007669"/>
    <property type="project" value="UniProtKB-KW"/>
</dbReference>
<evidence type="ECO:0000256" key="3">
    <source>
        <dbReference type="ARBA" id="ARBA00023001"/>
    </source>
</evidence>
<dbReference type="SMART" id="SM00637">
    <property type="entry name" value="CBD_II"/>
    <property type="match status" value="1"/>
</dbReference>
<dbReference type="InterPro" id="IPR013783">
    <property type="entry name" value="Ig-like_fold"/>
</dbReference>
<dbReference type="PROSITE" id="PS51173">
    <property type="entry name" value="CBM2"/>
    <property type="match status" value="1"/>
</dbReference>
<comment type="caution">
    <text evidence="11">The sequence shown here is derived from an EMBL/GenBank/DDBJ whole genome shotgun (WGS) entry which is preliminary data.</text>
</comment>
<keyword evidence="1 9" id="KW-0732">Signal</keyword>
<evidence type="ECO:0000259" key="10">
    <source>
        <dbReference type="PROSITE" id="PS51173"/>
    </source>
</evidence>
<evidence type="ECO:0000256" key="4">
    <source>
        <dbReference type="ARBA" id="ARBA00023277"/>
    </source>
</evidence>
<proteinExistence type="predicted"/>
<dbReference type="InterPro" id="IPR008928">
    <property type="entry name" value="6-hairpin_glycosidase_sf"/>
</dbReference>
<dbReference type="InterPro" id="IPR023309">
    <property type="entry name" value="Endo-1-4-beta-glucanase_dom2"/>
</dbReference>
<evidence type="ECO:0000313" key="11">
    <source>
        <dbReference type="EMBL" id="RAW17952.1"/>
    </source>
</evidence>
<dbReference type="AlphaFoldDB" id="A0A329R357"/>
<evidence type="ECO:0000256" key="5">
    <source>
        <dbReference type="ARBA" id="ARBA00023295"/>
    </source>
</evidence>
<dbReference type="Gene3D" id="2.60.40.10">
    <property type="entry name" value="Immunoglobulins"/>
    <property type="match status" value="1"/>
</dbReference>
<dbReference type="InterPro" id="IPR012291">
    <property type="entry name" value="CBM2_carb-bd_dom_sf"/>
</dbReference>
<dbReference type="InterPro" id="IPR001919">
    <property type="entry name" value="CBD2"/>
</dbReference>
<dbReference type="Pfam" id="PF00553">
    <property type="entry name" value="CBM_2"/>
    <property type="match status" value="1"/>
</dbReference>
<dbReference type="Gene3D" id="2.170.160.10">
    <property type="entry name" value="Endo-1,4-beta-glucanase f. Domain 2"/>
    <property type="match status" value="1"/>
</dbReference>
<dbReference type="InterPro" id="IPR008965">
    <property type="entry name" value="CBM2/CBM3_carb-bd_dom_sf"/>
</dbReference>
<dbReference type="Gene3D" id="2.60.40.290">
    <property type="match status" value="1"/>
</dbReference>
<name>A0A329R357_9ACTN</name>
<keyword evidence="4" id="KW-0119">Carbohydrate metabolism</keyword>
<sequence length="981" mass="106904">MAKEKRWRPAAALAAGALVAAGLTAIPGTAHAAVACDVDFGADEWGDGSGGFTGEVVLTNLGDPLDDWTLSFDLPGDAQLVQGWNADWEQDGQEVSAHGPSWNSLDTGEQATLGFNGTGYAGDPDEFFVNGTLCGDDPGTTAPEVSIASPADGAEFTAPADVTVEAEASSEDGEIDRVEFYLDGSLAGDDTTAPYSFLHEDLSEGTYVLGVQAVDDQDQTAEDEITIEVADDGDPDVVATPDQVSVVEGSTASYGVSLTEEPDGEVTVTTEHTSGGSGIDVVEGDVLTFTSGNWDEPQDVVLAADEGSAGESAEFTSDAPGHTPASVTANALPDDGEVDPEWVDRFMEQYEKIHDSGYFSSHGIPYHSIETLIVEAPDYGHVTTSEAFSFWLWMEANYGRITEDWEPFNEAWETMETYIIPGSDDQPSAGVDGDAIYAAEHPQPSMYPSALDSDVPVGEDPLRDELEATHGTGEIYGMHWLLDVDNTYGYGHCGDGTTSPSYINTFQRGEQESVWETVPHPSCETFDFGGEQGFLDLFVEDPDGGATQWRYTNAPDADARAVQAAYWALTWAREQGNESAIASTVADAATMGDYLRYSLFDKYFKEIGECVGATECPAGSGRSSAHYLLSWYYSWGGSYPGDEWSWRIGSSHNHFGYQNPMSAYAMVNEPALQTESPTFVDDWEESLERTLEFYLWLQSDTGAIAGGATNSWGGHYGEPEPMDDGSPRPTFYGMYYDEHPVYEDPGSNEWFGMQVWSLQRAAEYLYLTGDERAQQVLDRWVPWAMSETEIGEGGDFAIPATLDWSGYPDTWDENGDPLEHTNPNLTVEVTDTGQDVGVAAAYARTLMWYAAATGDTEAQEMSRDLLEALYEHRDEQGIAVEEEREDYSRFLDVHDEPAGSEAGVFIPEGWQGVMGNGEEIEPGVTFLDLRSFYLDDPDIDQVLDYASGETDDPPTFEYHRSWAQMDIANAFADYAHLFPDD</sequence>
<reference evidence="11 12" key="1">
    <citation type="submission" date="2018-06" db="EMBL/GenBank/DDBJ databases">
        <title>Phytoactinopolyspora halophila sp. nov., a novel halophilic actinomycete isolated from a saline soil in China.</title>
        <authorList>
            <person name="Tang S.-K."/>
        </authorList>
    </citation>
    <scope>NUCLEOTIDE SEQUENCE [LARGE SCALE GENOMIC DNA]</scope>
    <source>
        <strain evidence="11 12">YIM 96934</strain>
    </source>
</reference>
<evidence type="ECO:0000256" key="8">
    <source>
        <dbReference type="SAM" id="MobiDB-lite"/>
    </source>
</evidence>
<dbReference type="OrthoDB" id="33861at2"/>
<feature type="chain" id="PRO_5016467338" evidence="9">
    <location>
        <begin position="33"/>
        <end position="981"/>
    </location>
</feature>
<evidence type="ECO:0000256" key="1">
    <source>
        <dbReference type="ARBA" id="ARBA00022729"/>
    </source>
</evidence>
<organism evidence="11 12">
    <name type="scientific">Phytoactinopolyspora halophila</name>
    <dbReference type="NCBI Taxonomy" id="1981511"/>
    <lineage>
        <taxon>Bacteria</taxon>
        <taxon>Bacillati</taxon>
        <taxon>Actinomycetota</taxon>
        <taxon>Actinomycetes</taxon>
        <taxon>Jiangellales</taxon>
        <taxon>Jiangellaceae</taxon>
        <taxon>Phytoactinopolyspora</taxon>
    </lineage>
</organism>
<feature type="active site" description="Proton donor" evidence="7">
    <location>
        <position position="386"/>
    </location>
</feature>
<keyword evidence="5" id="KW-0326">Glycosidase</keyword>
<evidence type="ECO:0000256" key="6">
    <source>
        <dbReference type="ARBA" id="ARBA00023326"/>
    </source>
</evidence>
<feature type="signal peptide" evidence="9">
    <location>
        <begin position="1"/>
        <end position="32"/>
    </location>
</feature>
<dbReference type="RefSeq" id="WP_112256909.1">
    <property type="nucleotide sequence ID" value="NZ_QMIG01000002.1"/>
</dbReference>
<dbReference type="SUPFAM" id="SSF49384">
    <property type="entry name" value="Carbohydrate-binding domain"/>
    <property type="match status" value="1"/>
</dbReference>
<evidence type="ECO:0000256" key="2">
    <source>
        <dbReference type="ARBA" id="ARBA00022801"/>
    </source>
</evidence>
<dbReference type="Pfam" id="PF02011">
    <property type="entry name" value="Glyco_hydro_48"/>
    <property type="match status" value="1"/>
</dbReference>
<keyword evidence="2" id="KW-0378">Hydrolase</keyword>
<keyword evidence="3" id="KW-0136">Cellulose degradation</keyword>
<dbReference type="GO" id="GO:0030247">
    <property type="term" value="F:polysaccharide binding"/>
    <property type="evidence" value="ECO:0007669"/>
    <property type="project" value="UniProtKB-UniRule"/>
</dbReference>